<accession>A0A4Q7M571</accession>
<dbReference type="EMBL" id="SGWX01000001">
    <property type="protein sequence ID" value="RZS63106.1"/>
    <property type="molecule type" value="Genomic_DNA"/>
</dbReference>
<organism evidence="1 2">
    <name type="scientific">Xylanimonas ulmi</name>
    <dbReference type="NCBI Taxonomy" id="228973"/>
    <lineage>
        <taxon>Bacteria</taxon>
        <taxon>Bacillati</taxon>
        <taxon>Actinomycetota</taxon>
        <taxon>Actinomycetes</taxon>
        <taxon>Micrococcales</taxon>
        <taxon>Promicromonosporaceae</taxon>
        <taxon>Xylanimonas</taxon>
    </lineage>
</organism>
<dbReference type="OrthoDB" id="3268062at2"/>
<dbReference type="SUPFAM" id="SSF140453">
    <property type="entry name" value="EsxAB dimer-like"/>
    <property type="match status" value="1"/>
</dbReference>
<dbReference type="InterPro" id="IPR036689">
    <property type="entry name" value="ESAT-6-like_sf"/>
</dbReference>
<evidence type="ECO:0000313" key="1">
    <source>
        <dbReference type="EMBL" id="RZS63106.1"/>
    </source>
</evidence>
<gene>
    <name evidence="1" type="ORF">EV386_3464</name>
</gene>
<evidence type="ECO:0000313" key="2">
    <source>
        <dbReference type="Proteomes" id="UP000293852"/>
    </source>
</evidence>
<sequence length="98" mass="10280">MSNLNVTYAELDATANQLQQGQGDLEQILGHLQQLVANLVSSGFVTDAASGAFQQSYDDFTTGAKQTVAGLEGMAQFLKTSAQTLSDVDAQLAQGIRG</sequence>
<dbReference type="RefSeq" id="WP_130416513.1">
    <property type="nucleotide sequence ID" value="NZ_SGWX01000001.1"/>
</dbReference>
<name>A0A4Q7M571_9MICO</name>
<dbReference type="InterPro" id="IPR010310">
    <property type="entry name" value="T7SS_ESAT-6-like"/>
</dbReference>
<protein>
    <submittedName>
        <fullName evidence="1">WXG100 family type VII secretion target</fullName>
    </submittedName>
</protein>
<comment type="caution">
    <text evidence="1">The sequence shown here is derived from an EMBL/GenBank/DDBJ whole genome shotgun (WGS) entry which is preliminary data.</text>
</comment>
<dbReference type="Gene3D" id="1.10.287.1060">
    <property type="entry name" value="ESAT-6-like"/>
    <property type="match status" value="1"/>
</dbReference>
<keyword evidence="2" id="KW-1185">Reference proteome</keyword>
<proteinExistence type="predicted"/>
<reference evidence="1 2" key="1">
    <citation type="submission" date="2019-02" db="EMBL/GenBank/DDBJ databases">
        <title>Sequencing the genomes of 1000 actinobacteria strains.</title>
        <authorList>
            <person name="Klenk H.-P."/>
        </authorList>
    </citation>
    <scope>NUCLEOTIDE SEQUENCE [LARGE SCALE GENOMIC DNA]</scope>
    <source>
        <strain evidence="1 2">DSM 16932</strain>
    </source>
</reference>
<dbReference type="Pfam" id="PF06013">
    <property type="entry name" value="WXG100"/>
    <property type="match status" value="1"/>
</dbReference>
<dbReference type="AlphaFoldDB" id="A0A4Q7M571"/>
<dbReference type="Proteomes" id="UP000293852">
    <property type="component" value="Unassembled WGS sequence"/>
</dbReference>